<protein>
    <submittedName>
        <fullName evidence="2">Dabb family protein</fullName>
    </submittedName>
</protein>
<dbReference type="PROSITE" id="PS51502">
    <property type="entry name" value="S_R_A_B_BARREL"/>
    <property type="match status" value="1"/>
</dbReference>
<dbReference type="PANTHER" id="PTHR37832:SF1">
    <property type="entry name" value="STRESS-RESPONSE A_B BARREL DOMAIN-CONTAINING PROTEIN"/>
    <property type="match status" value="1"/>
</dbReference>
<dbReference type="AlphaFoldDB" id="A0A502DZ10"/>
<dbReference type="RefSeq" id="WP_140838244.1">
    <property type="nucleotide sequence ID" value="NZ_RCZI01000001.1"/>
</dbReference>
<evidence type="ECO:0000313" key="3">
    <source>
        <dbReference type="Proteomes" id="UP000319212"/>
    </source>
</evidence>
<comment type="caution">
    <text evidence="2">The sequence shown here is derived from an EMBL/GenBank/DDBJ whole genome shotgun (WGS) entry which is preliminary data.</text>
</comment>
<reference evidence="2 3" key="1">
    <citation type="journal article" date="2019" name="Environ. Microbiol.">
        <title>Species interactions and distinct microbial communities in high Arctic permafrost affected cryosols are associated with the CH4 and CO2 gas fluxes.</title>
        <authorList>
            <person name="Altshuler I."/>
            <person name="Hamel J."/>
            <person name="Turney S."/>
            <person name="Magnuson E."/>
            <person name="Levesque R."/>
            <person name="Greer C."/>
            <person name="Whyte L.G."/>
        </authorList>
    </citation>
    <scope>NUCLEOTIDE SEQUENCE [LARGE SCALE GENOMIC DNA]</scope>
    <source>
        <strain evidence="2 3">S06.C</strain>
    </source>
</reference>
<dbReference type="InterPro" id="IPR011008">
    <property type="entry name" value="Dimeric_a/b-barrel"/>
</dbReference>
<accession>A0A502DZ10</accession>
<dbReference type="SUPFAM" id="SSF54909">
    <property type="entry name" value="Dimeric alpha+beta barrel"/>
    <property type="match status" value="1"/>
</dbReference>
<sequence length="92" mass="10378">MIKHIVMWKMVDPAEATRFKELLDTCKGIVPGMREFEVAVRAEGFEANHDVALYSVFDDAAALQSYIVHPHHKEVVATSPARASRSVFDYQT</sequence>
<dbReference type="OrthoDB" id="9808130at2"/>
<dbReference type="InterPro" id="IPR013097">
    <property type="entry name" value="Dabb"/>
</dbReference>
<dbReference type="PANTHER" id="PTHR37832">
    <property type="entry name" value="BLL2683 PROTEIN"/>
    <property type="match status" value="1"/>
</dbReference>
<dbReference type="Proteomes" id="UP000319212">
    <property type="component" value="Unassembled WGS sequence"/>
</dbReference>
<proteinExistence type="predicted"/>
<gene>
    <name evidence="2" type="ORF">EAH82_02350</name>
</gene>
<evidence type="ECO:0000313" key="2">
    <source>
        <dbReference type="EMBL" id="TPG30354.1"/>
    </source>
</evidence>
<name>A0A502DZ10_9BURK</name>
<dbReference type="Gene3D" id="3.30.70.100">
    <property type="match status" value="1"/>
</dbReference>
<dbReference type="Pfam" id="PF07876">
    <property type="entry name" value="Dabb"/>
    <property type="match status" value="1"/>
</dbReference>
<feature type="domain" description="Stress-response A/B barrel" evidence="1">
    <location>
        <begin position="2"/>
        <end position="90"/>
    </location>
</feature>
<dbReference type="SMART" id="SM00886">
    <property type="entry name" value="Dabb"/>
    <property type="match status" value="1"/>
</dbReference>
<organism evidence="2 3">
    <name type="scientific">Variovorax guangxiensis</name>
    <dbReference type="NCBI Taxonomy" id="1775474"/>
    <lineage>
        <taxon>Bacteria</taxon>
        <taxon>Pseudomonadati</taxon>
        <taxon>Pseudomonadota</taxon>
        <taxon>Betaproteobacteria</taxon>
        <taxon>Burkholderiales</taxon>
        <taxon>Comamonadaceae</taxon>
        <taxon>Variovorax</taxon>
    </lineage>
</organism>
<dbReference type="EMBL" id="RCZI01000001">
    <property type="protein sequence ID" value="TPG30354.1"/>
    <property type="molecule type" value="Genomic_DNA"/>
</dbReference>
<evidence type="ECO:0000259" key="1">
    <source>
        <dbReference type="PROSITE" id="PS51502"/>
    </source>
</evidence>